<dbReference type="AlphaFoldDB" id="A0A139BU57"/>
<organism evidence="1 2">
    <name type="scientific">Candidatus Gallionella acididurans</name>
    <dbReference type="NCBI Taxonomy" id="1796491"/>
    <lineage>
        <taxon>Bacteria</taxon>
        <taxon>Pseudomonadati</taxon>
        <taxon>Pseudomonadota</taxon>
        <taxon>Betaproteobacteria</taxon>
        <taxon>Nitrosomonadales</taxon>
        <taxon>Gallionellaceae</taxon>
        <taxon>Gallionella</taxon>
    </lineage>
</organism>
<dbReference type="EMBL" id="LSLI01000027">
    <property type="protein sequence ID" value="KXS32506.1"/>
    <property type="molecule type" value="Genomic_DNA"/>
</dbReference>
<reference evidence="1 2" key="2">
    <citation type="submission" date="2016-03" db="EMBL/GenBank/DDBJ databases">
        <title>New uncultured bacterium of the family Gallionellaceae from acid mine drainage: description and reconstruction of genome based on metagenomic analysis of microbial community.</title>
        <authorList>
            <person name="Kadnikov V."/>
            <person name="Ivasenko D."/>
            <person name="Beletsky A."/>
            <person name="Mardanov A."/>
            <person name="Danilova E."/>
            <person name="Pimenov N."/>
            <person name="Karnachuk O."/>
            <person name="Ravin N."/>
        </authorList>
    </citation>
    <scope>NUCLEOTIDE SEQUENCE [LARGE SCALE GENOMIC DNA]</scope>
    <source>
        <strain evidence="1">ShG14-8</strain>
    </source>
</reference>
<evidence type="ECO:0000313" key="2">
    <source>
        <dbReference type="Proteomes" id="UP000070578"/>
    </source>
</evidence>
<protein>
    <submittedName>
        <fullName evidence="1">Uncharacterized protein</fullName>
    </submittedName>
</protein>
<proteinExistence type="predicted"/>
<dbReference type="Proteomes" id="UP000070578">
    <property type="component" value="Unassembled WGS sequence"/>
</dbReference>
<name>A0A139BU57_9PROT</name>
<comment type="caution">
    <text evidence="1">The sequence shown here is derived from an EMBL/GenBank/DDBJ whole genome shotgun (WGS) entry which is preliminary data.</text>
</comment>
<sequence>MPSFRRESGKTKNLAVIANEVKQSSKTKMHFV</sequence>
<evidence type="ECO:0000313" key="1">
    <source>
        <dbReference type="EMBL" id="KXS32506.1"/>
    </source>
</evidence>
<accession>A0A139BU57</accession>
<gene>
    <name evidence="1" type="ORF">AWT59_1339</name>
</gene>
<reference evidence="1 2" key="1">
    <citation type="submission" date="2016-02" db="EMBL/GenBank/DDBJ databases">
        <authorList>
            <person name="Wen L."/>
            <person name="He K."/>
            <person name="Yang H."/>
        </authorList>
    </citation>
    <scope>NUCLEOTIDE SEQUENCE [LARGE SCALE GENOMIC DNA]</scope>
    <source>
        <strain evidence="1">ShG14-8</strain>
    </source>
</reference>